<dbReference type="InterPro" id="IPR021715">
    <property type="entry name" value="Slu7_dom"/>
</dbReference>
<evidence type="ECO:0000256" key="4">
    <source>
        <dbReference type="ARBA" id="ARBA00022728"/>
    </source>
</evidence>
<evidence type="ECO:0000256" key="7">
    <source>
        <dbReference type="RuleBase" id="RU367071"/>
    </source>
</evidence>
<dbReference type="GO" id="GO:0005681">
    <property type="term" value="C:spliceosomal complex"/>
    <property type="evidence" value="ECO:0007669"/>
    <property type="project" value="UniProtKB-UniRule"/>
</dbReference>
<evidence type="ECO:0000256" key="1">
    <source>
        <dbReference type="ARBA" id="ARBA00004123"/>
    </source>
</evidence>
<dbReference type="EMBL" id="JALJOQ010000017">
    <property type="protein sequence ID" value="KAK9809714.1"/>
    <property type="molecule type" value="Genomic_DNA"/>
</dbReference>
<feature type="region of interest" description="Disordered" evidence="8">
    <location>
        <begin position="183"/>
        <end position="211"/>
    </location>
</feature>
<feature type="compositionally biased region" description="Basic and acidic residues" evidence="8">
    <location>
        <begin position="253"/>
        <end position="276"/>
    </location>
</feature>
<dbReference type="GO" id="GO:0000398">
    <property type="term" value="P:mRNA splicing, via spliceosome"/>
    <property type="evidence" value="ECO:0007669"/>
    <property type="project" value="UniProtKB-UniRule"/>
</dbReference>
<feature type="region of interest" description="Disordered" evidence="8">
    <location>
        <begin position="450"/>
        <end position="471"/>
    </location>
</feature>
<keyword evidence="5 7" id="KW-0508">mRNA splicing</keyword>
<keyword evidence="6 7" id="KW-0539">Nucleus</keyword>
<evidence type="ECO:0000256" key="8">
    <source>
        <dbReference type="SAM" id="MobiDB-lite"/>
    </source>
</evidence>
<comment type="subunit">
    <text evidence="7">Associated with the spliceosome.</text>
</comment>
<keyword evidence="3 7" id="KW-0507">mRNA processing</keyword>
<reference evidence="10 11" key="1">
    <citation type="journal article" date="2024" name="Nat. Commun.">
        <title>Phylogenomics reveals the evolutionary origins of lichenization in chlorophyte algae.</title>
        <authorList>
            <person name="Puginier C."/>
            <person name="Libourel C."/>
            <person name="Otte J."/>
            <person name="Skaloud P."/>
            <person name="Haon M."/>
            <person name="Grisel S."/>
            <person name="Petersen M."/>
            <person name="Berrin J.G."/>
            <person name="Delaux P.M."/>
            <person name="Dal Grande F."/>
            <person name="Keller J."/>
        </authorList>
    </citation>
    <scope>NUCLEOTIDE SEQUENCE [LARGE SCALE GENOMIC DNA]</scope>
    <source>
        <strain evidence="10 11">SAG 2036</strain>
    </source>
</reference>
<evidence type="ECO:0000256" key="6">
    <source>
        <dbReference type="ARBA" id="ARBA00023242"/>
    </source>
</evidence>
<keyword evidence="11" id="KW-1185">Reference proteome</keyword>
<feature type="compositionally biased region" description="Basic and acidic residues" evidence="8">
    <location>
        <begin position="493"/>
        <end position="504"/>
    </location>
</feature>
<comment type="caution">
    <text evidence="10">The sequence shown here is derived from an EMBL/GenBank/DDBJ whole genome shotgun (WGS) entry which is preliminary data.</text>
</comment>
<proteinExistence type="inferred from homology"/>
<sequence>MASSNTMFKSHEEYRRNRELEEARKAGIAPAAVDEEGKEINPHIPQYMSSAPWYLNNDQPSLKHQKDWRQHAQDEKKFYDRGAKVFQAVKYRKGACANCGAMTHKTADCVERPRKVGAKWTNKYIAADEKIENIKFEGFEASRDRWNGYDPSQYSKIMDRHEQVEKAKQEARKQQALDKAYKVGKDGADAGSSDDEDNADEDKLAEEEEAGFAKVEKRVRTTAGGASGSVRNLRIREDTAKYLLNLDTSSAHYDPKSRSMREDPQPNRPDTEKSFRGDNFVRQNGDYNAWEALTLHSHEAVDRGQDMHMQAAPSQAEALMSSFKAKKAALDGKSKASVLQAYGSAGAQPTEDEARMLAQTDSYVEYNAQGRVIKGQLQQARSRYEEDVHPGNHTSVWGSWWKDGQWGYACCHQTLKQSYCTGEAGRRAEAMAEQRMADNLAARAQQLEERRANGDEPAQQAKPSKAAWGTETDDAVELDADKLAEAIQRARKAAAEPAERDERKRKYNSLADGEDLSAEDMEAYRLTKLREDDPLAMMQAGVKAGGSGYDLV</sequence>
<evidence type="ECO:0000313" key="10">
    <source>
        <dbReference type="EMBL" id="KAK9809714.1"/>
    </source>
</evidence>
<dbReference type="PANTHER" id="PTHR12942">
    <property type="entry name" value="STEP II SPLICING FACTOR SLU7"/>
    <property type="match status" value="1"/>
</dbReference>
<feature type="region of interest" description="Disordered" evidence="8">
    <location>
        <begin position="489"/>
        <end position="516"/>
    </location>
</feature>
<feature type="domain" description="Pre-mRNA-splicing factor SLU7" evidence="9">
    <location>
        <begin position="138"/>
        <end position="399"/>
    </location>
</feature>
<organism evidence="10 11">
    <name type="scientific">Symbiochloris irregularis</name>
    <dbReference type="NCBI Taxonomy" id="706552"/>
    <lineage>
        <taxon>Eukaryota</taxon>
        <taxon>Viridiplantae</taxon>
        <taxon>Chlorophyta</taxon>
        <taxon>core chlorophytes</taxon>
        <taxon>Trebouxiophyceae</taxon>
        <taxon>Trebouxiales</taxon>
        <taxon>Trebouxiaceae</taxon>
        <taxon>Symbiochloris</taxon>
    </lineage>
</organism>
<feature type="region of interest" description="Disordered" evidence="8">
    <location>
        <begin position="246"/>
        <end position="278"/>
    </location>
</feature>
<evidence type="ECO:0000256" key="5">
    <source>
        <dbReference type="ARBA" id="ARBA00023187"/>
    </source>
</evidence>
<dbReference type="InterPro" id="IPR039974">
    <property type="entry name" value="Splicing_factor_SLU7"/>
</dbReference>
<feature type="compositionally biased region" description="Acidic residues" evidence="8">
    <location>
        <begin position="192"/>
        <end position="210"/>
    </location>
</feature>
<comment type="function">
    <text evidence="7">Involved in pre-mRNA splicing.</text>
</comment>
<evidence type="ECO:0000256" key="2">
    <source>
        <dbReference type="ARBA" id="ARBA00007203"/>
    </source>
</evidence>
<comment type="similarity">
    <text evidence="2 7">Belongs to the SLU7 family.</text>
</comment>
<feature type="region of interest" description="Disordered" evidence="8">
    <location>
        <begin position="1"/>
        <end position="40"/>
    </location>
</feature>
<dbReference type="Pfam" id="PF11708">
    <property type="entry name" value="Slu7"/>
    <property type="match status" value="1"/>
</dbReference>
<feature type="compositionally biased region" description="Basic and acidic residues" evidence="8">
    <location>
        <begin position="9"/>
        <end position="25"/>
    </location>
</feature>
<evidence type="ECO:0000313" key="11">
    <source>
        <dbReference type="Proteomes" id="UP001465755"/>
    </source>
</evidence>
<evidence type="ECO:0000259" key="9">
    <source>
        <dbReference type="Pfam" id="PF11708"/>
    </source>
</evidence>
<keyword evidence="4 7" id="KW-0747">Spliceosome</keyword>
<dbReference type="PANTHER" id="PTHR12942:SF2">
    <property type="entry name" value="PRE-MRNA-SPLICING FACTOR SLU7"/>
    <property type="match status" value="1"/>
</dbReference>
<gene>
    <name evidence="10" type="ORF">WJX73_009141</name>
</gene>
<dbReference type="Proteomes" id="UP001465755">
    <property type="component" value="Unassembled WGS sequence"/>
</dbReference>
<accession>A0AAW1PP84</accession>
<evidence type="ECO:0000256" key="3">
    <source>
        <dbReference type="ARBA" id="ARBA00022664"/>
    </source>
</evidence>
<dbReference type="AlphaFoldDB" id="A0AAW1PP84"/>
<dbReference type="GO" id="GO:0030628">
    <property type="term" value="F:pre-mRNA 3'-splice site binding"/>
    <property type="evidence" value="ECO:0007669"/>
    <property type="project" value="UniProtKB-UniRule"/>
</dbReference>
<comment type="subcellular location">
    <subcellularLocation>
        <location evidence="1 7">Nucleus</location>
    </subcellularLocation>
</comment>
<name>A0AAW1PP84_9CHLO</name>
<protein>
    <recommendedName>
        <fullName evidence="7">Pre-mRNA-splicing factor SLU7</fullName>
    </recommendedName>
</protein>